<dbReference type="EMBL" id="SJPV01000015">
    <property type="protein sequence ID" value="TWU31780.1"/>
    <property type="molecule type" value="Genomic_DNA"/>
</dbReference>
<protein>
    <submittedName>
        <fullName evidence="1">Uncharacterized protein</fullName>
    </submittedName>
</protein>
<reference evidence="1 2" key="1">
    <citation type="submission" date="2019-02" db="EMBL/GenBank/DDBJ databases">
        <title>Deep-cultivation of Planctomycetes and their phenomic and genomic characterization uncovers novel biology.</title>
        <authorList>
            <person name="Wiegand S."/>
            <person name="Jogler M."/>
            <person name="Boedeker C."/>
            <person name="Pinto D."/>
            <person name="Vollmers J."/>
            <person name="Rivas-Marin E."/>
            <person name="Kohn T."/>
            <person name="Peeters S.H."/>
            <person name="Heuer A."/>
            <person name="Rast P."/>
            <person name="Oberbeckmann S."/>
            <person name="Bunk B."/>
            <person name="Jeske O."/>
            <person name="Meyerdierks A."/>
            <person name="Storesund J.E."/>
            <person name="Kallscheuer N."/>
            <person name="Luecker S."/>
            <person name="Lage O.M."/>
            <person name="Pohl T."/>
            <person name="Merkel B.J."/>
            <person name="Hornburger P."/>
            <person name="Mueller R.-W."/>
            <person name="Bruemmer F."/>
            <person name="Labrenz M."/>
            <person name="Spormann A.M."/>
            <person name="Op Den Camp H."/>
            <person name="Overmann J."/>
            <person name="Amann R."/>
            <person name="Jetten M.S.M."/>
            <person name="Mascher T."/>
            <person name="Medema M.H."/>
            <person name="Devos D.P."/>
            <person name="Kaster A.-K."/>
            <person name="Ovreas L."/>
            <person name="Rohde M."/>
            <person name="Galperin M.Y."/>
            <person name="Jogler C."/>
        </authorList>
    </citation>
    <scope>NUCLEOTIDE SEQUENCE [LARGE SCALE GENOMIC DNA]</scope>
    <source>
        <strain evidence="1 2">Poly41</strain>
    </source>
</reference>
<dbReference type="Proteomes" id="UP000319143">
    <property type="component" value="Unassembled WGS sequence"/>
</dbReference>
<proteinExistence type="predicted"/>
<sequence>MVRWRAVHTTFDSRWVDRDTNRWYRSAGSRISIKIARVLKGNRSGKLNLSNLNTHKCSCAAVRIPVRKTAKPEDANGHSLANRRTTLTPLSLDWLLGTFGK</sequence>
<gene>
    <name evidence="1" type="ORF">Poly41_60150</name>
</gene>
<name>A0A5C6D4N3_9BACT</name>
<comment type="caution">
    <text evidence="1">The sequence shown here is derived from an EMBL/GenBank/DDBJ whole genome shotgun (WGS) entry which is preliminary data.</text>
</comment>
<accession>A0A5C6D4N3</accession>
<organism evidence="1 2">
    <name type="scientific">Novipirellula artificiosorum</name>
    <dbReference type="NCBI Taxonomy" id="2528016"/>
    <lineage>
        <taxon>Bacteria</taxon>
        <taxon>Pseudomonadati</taxon>
        <taxon>Planctomycetota</taxon>
        <taxon>Planctomycetia</taxon>
        <taxon>Pirellulales</taxon>
        <taxon>Pirellulaceae</taxon>
        <taxon>Novipirellula</taxon>
    </lineage>
</organism>
<evidence type="ECO:0000313" key="2">
    <source>
        <dbReference type="Proteomes" id="UP000319143"/>
    </source>
</evidence>
<dbReference type="AlphaFoldDB" id="A0A5C6D4N3"/>
<keyword evidence="2" id="KW-1185">Reference proteome</keyword>
<evidence type="ECO:0000313" key="1">
    <source>
        <dbReference type="EMBL" id="TWU31780.1"/>
    </source>
</evidence>